<dbReference type="InterPro" id="IPR029045">
    <property type="entry name" value="ClpP/crotonase-like_dom_sf"/>
</dbReference>
<evidence type="ECO:0000256" key="1">
    <source>
        <dbReference type="ARBA" id="ARBA00008683"/>
    </source>
</evidence>
<comment type="similarity">
    <text evidence="1">Belongs to the peptidase S49 family.</text>
</comment>
<dbReference type="EMBL" id="CP048620">
    <property type="protein sequence ID" value="QPJ64514.1"/>
    <property type="molecule type" value="Genomic_DNA"/>
</dbReference>
<dbReference type="InterPro" id="IPR004635">
    <property type="entry name" value="Pept_S49_SppA"/>
</dbReference>
<dbReference type="InterPro" id="IPR002142">
    <property type="entry name" value="Peptidase_S49"/>
</dbReference>
<name>A0A7T0C0X3_9BACT</name>
<dbReference type="PANTHER" id="PTHR42987:SF4">
    <property type="entry name" value="PROTEASE SOHB-RELATED"/>
    <property type="match status" value="1"/>
</dbReference>
<evidence type="ECO:0000256" key="4">
    <source>
        <dbReference type="ARBA" id="ARBA00022825"/>
    </source>
</evidence>
<evidence type="ECO:0000256" key="2">
    <source>
        <dbReference type="ARBA" id="ARBA00022670"/>
    </source>
</evidence>
<evidence type="ECO:0000259" key="5">
    <source>
        <dbReference type="Pfam" id="PF01343"/>
    </source>
</evidence>
<dbReference type="PANTHER" id="PTHR42987">
    <property type="entry name" value="PEPTIDASE S49"/>
    <property type="match status" value="1"/>
</dbReference>
<dbReference type="Pfam" id="PF01343">
    <property type="entry name" value="Peptidase_S49"/>
    <property type="match status" value="1"/>
</dbReference>
<keyword evidence="4" id="KW-0720">Serine protease</keyword>
<protein>
    <submittedName>
        <fullName evidence="6">Signal peptide peptidase SppA</fullName>
    </submittedName>
</protein>
<dbReference type="KEGG" id="nva:G3M78_03520"/>
<keyword evidence="3" id="KW-0378">Hydrolase</keyword>
<evidence type="ECO:0000313" key="6">
    <source>
        <dbReference type="EMBL" id="QPJ64514.1"/>
    </source>
</evidence>
<dbReference type="InterPro" id="IPR047272">
    <property type="entry name" value="S49_SppA_C"/>
</dbReference>
<feature type="domain" description="Peptidase S49" evidence="5">
    <location>
        <begin position="87"/>
        <end position="238"/>
    </location>
</feature>
<dbReference type="Gene3D" id="3.90.226.10">
    <property type="entry name" value="2-enoyl-CoA Hydratase, Chain A, domain 1"/>
    <property type="match status" value="1"/>
</dbReference>
<dbReference type="SUPFAM" id="SSF52096">
    <property type="entry name" value="ClpP/crotonase"/>
    <property type="match status" value="1"/>
</dbReference>
<dbReference type="GO" id="GO:0006508">
    <property type="term" value="P:proteolysis"/>
    <property type="evidence" value="ECO:0007669"/>
    <property type="project" value="UniProtKB-KW"/>
</dbReference>
<sequence>MFKFFLGTLLVALLVIVGIRINSTDFSNRPKIAIVDVAGVITQSDNVVRQLSTYRLDNSVRGVILRIDSPGGAVAPSQEIYDEVMKLRDANKLVYASMGNLAASGGYYVASATHRIIANPGSLTGSIGVIMAFSNVEELIQKIGVRPEVIKSGEFKDSGSPVRPMTDTERKYLDRVVKDVHAQFVDAIVQARGMPEDKVRELADGRIFTGRQALKLNLVDELGGLEHTIEVLSKELGIEETPRIIREEEKTGFLDFLAQTLSPSRALQAVTRPAPPSLQYLWTLN</sequence>
<evidence type="ECO:0000313" key="7">
    <source>
        <dbReference type="Proteomes" id="UP000594464"/>
    </source>
</evidence>
<dbReference type="AlphaFoldDB" id="A0A7T0C0X3"/>
<proteinExistence type="inferred from homology"/>
<keyword evidence="2" id="KW-0645">Protease</keyword>
<dbReference type="CDD" id="cd07023">
    <property type="entry name" value="S49_Sppa_N_C"/>
    <property type="match status" value="1"/>
</dbReference>
<dbReference type="GO" id="GO:0008236">
    <property type="term" value="F:serine-type peptidase activity"/>
    <property type="evidence" value="ECO:0007669"/>
    <property type="project" value="UniProtKB-KW"/>
</dbReference>
<gene>
    <name evidence="6" type="primary">sppA</name>
    <name evidence="6" type="ORF">G3M78_03520</name>
</gene>
<dbReference type="Proteomes" id="UP000594464">
    <property type="component" value="Chromosome"/>
</dbReference>
<organism evidence="6 7">
    <name type="scientific">Candidatus Nitrohelix vancouverensis</name>
    <dbReference type="NCBI Taxonomy" id="2705534"/>
    <lineage>
        <taxon>Bacteria</taxon>
        <taxon>Pseudomonadati</taxon>
        <taxon>Nitrospinota/Tectimicrobiota group</taxon>
        <taxon>Nitrospinota</taxon>
        <taxon>Nitrospinia</taxon>
        <taxon>Nitrospinales</taxon>
        <taxon>Nitrospinaceae</taxon>
        <taxon>Candidatus Nitrohelix</taxon>
    </lineage>
</organism>
<accession>A0A7T0C0X3</accession>
<reference evidence="7" key="1">
    <citation type="submission" date="2020-02" db="EMBL/GenBank/DDBJ databases">
        <title>Genomic and physiological characterization of two novel Nitrospinaceae genera.</title>
        <authorList>
            <person name="Mueller A.J."/>
            <person name="Jung M.-Y."/>
            <person name="Strachan C.R."/>
            <person name="Herbold C.W."/>
            <person name="Kirkegaard R.H."/>
            <person name="Daims H."/>
        </authorList>
    </citation>
    <scope>NUCLEOTIDE SEQUENCE [LARGE SCALE GENOMIC DNA]</scope>
</reference>
<evidence type="ECO:0000256" key="3">
    <source>
        <dbReference type="ARBA" id="ARBA00022801"/>
    </source>
</evidence>
<dbReference type="NCBIfam" id="TIGR00706">
    <property type="entry name" value="SppA_dom"/>
    <property type="match status" value="1"/>
</dbReference>